<feature type="region of interest" description="Disordered" evidence="1">
    <location>
        <begin position="385"/>
        <end position="564"/>
    </location>
</feature>
<accession>A0A7H9B545</accession>
<evidence type="ECO:0000259" key="2">
    <source>
        <dbReference type="PROSITE" id="PS50888"/>
    </source>
</evidence>
<feature type="compositionally biased region" description="Basic residues" evidence="1">
    <location>
        <begin position="257"/>
        <end position="269"/>
    </location>
</feature>
<evidence type="ECO:0000313" key="3">
    <source>
        <dbReference type="EMBL" id="QLG73811.1"/>
    </source>
</evidence>
<dbReference type="RefSeq" id="XP_037145537.1">
    <property type="nucleotide sequence ID" value="XM_037289642.1"/>
</dbReference>
<feature type="compositionally biased region" description="Polar residues" evidence="1">
    <location>
        <begin position="508"/>
        <end position="517"/>
    </location>
</feature>
<gene>
    <name evidence="3" type="ORF">HG535_0F03220</name>
</gene>
<reference evidence="3 4" key="1">
    <citation type="submission" date="2020-07" db="EMBL/GenBank/DDBJ databases">
        <title>The yeast mating-type switching endonuclease HO is a domesticated member of an unorthodox homing genetic element family.</title>
        <authorList>
            <person name="Coughlan A.Y."/>
            <person name="Lombardi L."/>
            <person name="Braun-Galleani S."/>
            <person name="Martos A.R."/>
            <person name="Galeote V."/>
            <person name="Bigey F."/>
            <person name="Dequin S."/>
            <person name="Byrne K.P."/>
            <person name="Wolfe K.H."/>
        </authorList>
    </citation>
    <scope>NUCLEOTIDE SEQUENCE [LARGE SCALE GENOMIC DNA]</scope>
    <source>
        <strain evidence="3 4">NRRL Y-6702</strain>
    </source>
</reference>
<feature type="region of interest" description="Disordered" evidence="1">
    <location>
        <begin position="340"/>
        <end position="367"/>
    </location>
</feature>
<feature type="compositionally biased region" description="Basic and acidic residues" evidence="1">
    <location>
        <begin position="552"/>
        <end position="564"/>
    </location>
</feature>
<feature type="compositionally biased region" description="Polar residues" evidence="1">
    <location>
        <begin position="397"/>
        <end position="416"/>
    </location>
</feature>
<dbReference type="Gene3D" id="4.10.280.10">
    <property type="entry name" value="Helix-loop-helix DNA-binding domain"/>
    <property type="match status" value="1"/>
</dbReference>
<dbReference type="Pfam" id="PF00010">
    <property type="entry name" value="HLH"/>
    <property type="match status" value="1"/>
</dbReference>
<dbReference type="Proteomes" id="UP000509704">
    <property type="component" value="Chromosome 6"/>
</dbReference>
<dbReference type="SUPFAM" id="SSF47459">
    <property type="entry name" value="HLH, helix-loop-helix DNA-binding domain"/>
    <property type="match status" value="1"/>
</dbReference>
<keyword evidence="4" id="KW-1185">Reference proteome</keyword>
<name>A0A7H9B545_ZYGMR</name>
<dbReference type="EMBL" id="CP058609">
    <property type="protein sequence ID" value="QLG73811.1"/>
    <property type="molecule type" value="Genomic_DNA"/>
</dbReference>
<dbReference type="AlphaFoldDB" id="A0A7H9B545"/>
<feature type="compositionally biased region" description="Low complexity" evidence="1">
    <location>
        <begin position="270"/>
        <end position="299"/>
    </location>
</feature>
<feature type="compositionally biased region" description="Polar residues" evidence="1">
    <location>
        <begin position="340"/>
        <end position="349"/>
    </location>
</feature>
<dbReference type="GO" id="GO:0046983">
    <property type="term" value="F:protein dimerization activity"/>
    <property type="evidence" value="ECO:0007669"/>
    <property type="project" value="InterPro"/>
</dbReference>
<dbReference type="OrthoDB" id="5344169at2759"/>
<organism evidence="3 4">
    <name type="scientific">Zygotorulaspora mrakii</name>
    <name type="common">Zygosaccharomyces mrakii</name>
    <dbReference type="NCBI Taxonomy" id="42260"/>
    <lineage>
        <taxon>Eukaryota</taxon>
        <taxon>Fungi</taxon>
        <taxon>Dikarya</taxon>
        <taxon>Ascomycota</taxon>
        <taxon>Saccharomycotina</taxon>
        <taxon>Saccharomycetes</taxon>
        <taxon>Saccharomycetales</taxon>
        <taxon>Saccharomycetaceae</taxon>
        <taxon>Zygotorulaspora</taxon>
    </lineage>
</organism>
<dbReference type="PROSITE" id="PS50888">
    <property type="entry name" value="BHLH"/>
    <property type="match status" value="1"/>
</dbReference>
<feature type="compositionally biased region" description="Polar residues" evidence="1">
    <location>
        <begin position="80"/>
        <end position="89"/>
    </location>
</feature>
<feature type="region of interest" description="Disordered" evidence="1">
    <location>
        <begin position="1"/>
        <end position="44"/>
    </location>
</feature>
<proteinExistence type="predicted"/>
<dbReference type="InterPro" id="IPR011598">
    <property type="entry name" value="bHLH_dom"/>
</dbReference>
<sequence length="618" mass="67176">MAYAGESEPMYYEGHEAPLRYDSDGRGQEHGNEEQHQEDHAIGIAQSSRSILDQVDDFLNDHQNEREHTAEGEIKDGLPSSHSQSTTWMPSGMQVDLDHLSETLFTHPHANEHNDDHDMELSMGLDLDKEKNGSHHSHSLAHGPAVRPHHIRPDLVASPMVSPMITATETHLQIDTPFLGHSNGHIPSGYGQDGGHGLAHGSDHLYSLPNGGNQWKPKTLASQSQFSPLSSPALTAIDNAQRINFALPESTLSSASMRKKTTRSNKRRTPSNSTNSSSSSSTTKVAKNSPRLSANPSSSSKRHSKASPITSNANGNSWDDLIFRLPESSIEVDHHNIANNVTTDGETPQSSSGRMSSSPESRMTPATLMNYPKVILPSNTISASRIDHSMSPHDFTKNNIGEYSTNANSNDSNKSYTNDRNSNNSSNNDGDNNNNNNNNNNSNNNNEENHNHTHKHHSNPNSSNANSNNSSLNGAHVIRATESPVIKPKPSIPLSRNGSKVKVIDEQPTPSTSTIAQTMVAPEKQRRTSRSKRKASVSSSINGGGGSSDDGDQLKKEVHKAAEQGRRNRLNVALNDLDSLLPLNLKESITIPSKATTVELACSFIRQLLEAEKNSSTS</sequence>
<dbReference type="KEGG" id="zmk:HG535_0F03220"/>
<feature type="region of interest" description="Disordered" evidence="1">
    <location>
        <begin position="67"/>
        <end position="90"/>
    </location>
</feature>
<evidence type="ECO:0000256" key="1">
    <source>
        <dbReference type="SAM" id="MobiDB-lite"/>
    </source>
</evidence>
<dbReference type="SMART" id="SM00353">
    <property type="entry name" value="HLH"/>
    <property type="match status" value="1"/>
</dbReference>
<feature type="domain" description="BHLH" evidence="2">
    <location>
        <begin position="554"/>
        <end position="608"/>
    </location>
</feature>
<feature type="compositionally biased region" description="Low complexity" evidence="1">
    <location>
        <begin position="418"/>
        <end position="446"/>
    </location>
</feature>
<evidence type="ECO:0000313" key="4">
    <source>
        <dbReference type="Proteomes" id="UP000509704"/>
    </source>
</evidence>
<feature type="compositionally biased region" description="Basic and acidic residues" evidence="1">
    <location>
        <begin position="67"/>
        <end position="76"/>
    </location>
</feature>
<feature type="compositionally biased region" description="Low complexity" evidence="1">
    <location>
        <begin position="459"/>
        <end position="473"/>
    </location>
</feature>
<protein>
    <recommendedName>
        <fullName evidence="2">BHLH domain-containing protein</fullName>
    </recommendedName>
</protein>
<feature type="compositionally biased region" description="Basic and acidic residues" evidence="1">
    <location>
        <begin position="385"/>
        <end position="396"/>
    </location>
</feature>
<feature type="region of interest" description="Disordered" evidence="1">
    <location>
        <begin position="249"/>
        <end position="317"/>
    </location>
</feature>
<dbReference type="InterPro" id="IPR036638">
    <property type="entry name" value="HLH_DNA-bd_sf"/>
</dbReference>
<feature type="compositionally biased region" description="Low complexity" evidence="1">
    <location>
        <begin position="350"/>
        <end position="361"/>
    </location>
</feature>
<dbReference type="GeneID" id="59237570"/>
<feature type="region of interest" description="Disordered" evidence="1">
    <location>
        <begin position="183"/>
        <end position="226"/>
    </location>
</feature>
<feature type="compositionally biased region" description="Basic and acidic residues" evidence="1">
    <location>
        <begin position="13"/>
        <end position="41"/>
    </location>
</feature>